<reference evidence="3" key="1">
    <citation type="journal article" date="2015" name="Proc. Natl. Acad. Sci. U.S.A.">
        <title>Genome sequencing of adzuki bean (Vigna angularis) provides insight into high starch and low fat accumulation and domestication.</title>
        <authorList>
            <person name="Yang K."/>
            <person name="Tian Z."/>
            <person name="Chen C."/>
            <person name="Luo L."/>
            <person name="Zhao B."/>
            <person name="Wang Z."/>
            <person name="Yu L."/>
            <person name="Li Y."/>
            <person name="Sun Y."/>
            <person name="Li W."/>
            <person name="Chen Y."/>
            <person name="Li Y."/>
            <person name="Zhang Y."/>
            <person name="Ai D."/>
            <person name="Zhao J."/>
            <person name="Shang C."/>
            <person name="Ma Y."/>
            <person name="Wu B."/>
            <person name="Wang M."/>
            <person name="Gao L."/>
            <person name="Sun D."/>
            <person name="Zhang P."/>
            <person name="Guo F."/>
            <person name="Wang W."/>
            <person name="Li Y."/>
            <person name="Wang J."/>
            <person name="Varshney R.K."/>
            <person name="Wang J."/>
            <person name="Ling H.Q."/>
            <person name="Wan P."/>
        </authorList>
    </citation>
    <scope>NUCLEOTIDE SEQUENCE</scope>
    <source>
        <strain evidence="3">cv. Jingnong 6</strain>
    </source>
</reference>
<proteinExistence type="predicted"/>
<dbReference type="AlphaFoldDB" id="A0A0L9V6P4"/>
<name>A0A0L9V6P4_PHAAN</name>
<dbReference type="EMBL" id="CM003378">
    <property type="protein sequence ID" value="KOM50721.1"/>
    <property type="molecule type" value="Genomic_DNA"/>
</dbReference>
<gene>
    <name evidence="2" type="ORF">LR48_Vigan08g154800</name>
</gene>
<evidence type="ECO:0000256" key="1">
    <source>
        <dbReference type="SAM" id="Phobius"/>
    </source>
</evidence>
<protein>
    <submittedName>
        <fullName evidence="2">Uncharacterized protein</fullName>
    </submittedName>
</protein>
<evidence type="ECO:0000313" key="3">
    <source>
        <dbReference type="Proteomes" id="UP000053144"/>
    </source>
</evidence>
<evidence type="ECO:0000313" key="2">
    <source>
        <dbReference type="EMBL" id="KOM50721.1"/>
    </source>
</evidence>
<dbReference type="STRING" id="3914.A0A0L9V6P4"/>
<accession>A0A0L9V6P4</accession>
<dbReference type="Proteomes" id="UP000053144">
    <property type="component" value="Chromosome 8"/>
</dbReference>
<keyword evidence="1" id="KW-1133">Transmembrane helix</keyword>
<feature type="transmembrane region" description="Helical" evidence="1">
    <location>
        <begin position="15"/>
        <end position="34"/>
    </location>
</feature>
<organism evidence="2 3">
    <name type="scientific">Phaseolus angularis</name>
    <name type="common">Azuki bean</name>
    <name type="synonym">Vigna angularis</name>
    <dbReference type="NCBI Taxonomy" id="3914"/>
    <lineage>
        <taxon>Eukaryota</taxon>
        <taxon>Viridiplantae</taxon>
        <taxon>Streptophyta</taxon>
        <taxon>Embryophyta</taxon>
        <taxon>Tracheophyta</taxon>
        <taxon>Spermatophyta</taxon>
        <taxon>Magnoliopsida</taxon>
        <taxon>eudicotyledons</taxon>
        <taxon>Gunneridae</taxon>
        <taxon>Pentapetalae</taxon>
        <taxon>rosids</taxon>
        <taxon>fabids</taxon>
        <taxon>Fabales</taxon>
        <taxon>Fabaceae</taxon>
        <taxon>Papilionoideae</taxon>
        <taxon>50 kb inversion clade</taxon>
        <taxon>NPAAA clade</taxon>
        <taxon>indigoferoid/millettioid clade</taxon>
        <taxon>Phaseoleae</taxon>
        <taxon>Vigna</taxon>
    </lineage>
</organism>
<sequence length="88" mass="9498">MPSRNQPGPIDNSSITSASAIILVLIVLIVLFFYTQKWKPTSRVVGSTRKEVTVFTDIGVTLTFESVVQAIRYFNVGKCIGSGGFGAT</sequence>
<keyword evidence="1" id="KW-0472">Membrane</keyword>
<keyword evidence="1" id="KW-0812">Transmembrane</keyword>
<dbReference type="Gramene" id="KOM50721">
    <property type="protein sequence ID" value="KOM50721"/>
    <property type="gene ID" value="LR48_Vigan08g154800"/>
</dbReference>